<dbReference type="PROSITE" id="PS50966">
    <property type="entry name" value="ZF_SWIM"/>
    <property type="match status" value="1"/>
</dbReference>
<reference evidence="3" key="1">
    <citation type="submission" date="2023-01" db="EMBL/GenBank/DDBJ databases">
        <title>Genome assembly of the deep-sea coral Lophelia pertusa.</title>
        <authorList>
            <person name="Herrera S."/>
            <person name="Cordes E."/>
        </authorList>
    </citation>
    <scope>NUCLEOTIDE SEQUENCE</scope>
    <source>
        <strain evidence="3">USNM1676648</strain>
        <tissue evidence="3">Polyp</tissue>
    </source>
</reference>
<evidence type="ECO:0000313" key="3">
    <source>
        <dbReference type="EMBL" id="KAJ7369656.1"/>
    </source>
</evidence>
<name>A0A9X0CNK0_9CNID</name>
<comment type="caution">
    <text evidence="3">The sequence shown here is derived from an EMBL/GenBank/DDBJ whole genome shotgun (WGS) entry which is preliminary data.</text>
</comment>
<keyword evidence="1" id="KW-0479">Metal-binding</keyword>
<organism evidence="3 4">
    <name type="scientific">Desmophyllum pertusum</name>
    <dbReference type="NCBI Taxonomy" id="174260"/>
    <lineage>
        <taxon>Eukaryota</taxon>
        <taxon>Metazoa</taxon>
        <taxon>Cnidaria</taxon>
        <taxon>Anthozoa</taxon>
        <taxon>Hexacorallia</taxon>
        <taxon>Scleractinia</taxon>
        <taxon>Caryophylliina</taxon>
        <taxon>Caryophylliidae</taxon>
        <taxon>Desmophyllum</taxon>
    </lineage>
</organism>
<evidence type="ECO:0000256" key="1">
    <source>
        <dbReference type="PROSITE-ProRule" id="PRU00325"/>
    </source>
</evidence>
<feature type="domain" description="SWIM-type" evidence="2">
    <location>
        <begin position="137"/>
        <end position="170"/>
    </location>
</feature>
<protein>
    <recommendedName>
        <fullName evidence="2">SWIM-type domain-containing protein</fullName>
    </recommendedName>
</protein>
<dbReference type="OrthoDB" id="5988294at2759"/>
<dbReference type="GO" id="GO:0008270">
    <property type="term" value="F:zinc ion binding"/>
    <property type="evidence" value="ECO:0007669"/>
    <property type="project" value="UniProtKB-KW"/>
</dbReference>
<gene>
    <name evidence="3" type="ORF">OS493_037339</name>
</gene>
<dbReference type="InterPro" id="IPR007527">
    <property type="entry name" value="Znf_SWIM"/>
</dbReference>
<evidence type="ECO:0000313" key="4">
    <source>
        <dbReference type="Proteomes" id="UP001163046"/>
    </source>
</evidence>
<sequence length="277" mass="31484">MEKCMISEVRKKAGMPCDQFGRSLRCFTNQSESVNNKLTRQKEAIVKNDKNKVNLSKLQFTKDVWEEVDKHQQEELQMAIYIIVVGECTTGLITTIINEAENLLNCSNAIKQMPSLVGAEKRKKYLVAAKTCKKGMYECIVYRDHSSCTCPCYRYNSICKHSLCVSEIEGILKEHLDYIAKSPRCSLPSKSGLVEPAKDAQGKKGGVHKNAWRPSRSIAVQKHPFMEIHHNNLPLVVGFLDDQPNAKDCRHCRVEFPRRRQIVHKFVSSGKMDVPLS</sequence>
<evidence type="ECO:0000259" key="2">
    <source>
        <dbReference type="PROSITE" id="PS50966"/>
    </source>
</evidence>
<dbReference type="AlphaFoldDB" id="A0A9X0CNK0"/>
<accession>A0A9X0CNK0</accession>
<dbReference type="Proteomes" id="UP001163046">
    <property type="component" value="Unassembled WGS sequence"/>
</dbReference>
<proteinExistence type="predicted"/>
<keyword evidence="1" id="KW-0862">Zinc</keyword>
<dbReference type="EMBL" id="MU826895">
    <property type="protein sequence ID" value="KAJ7369656.1"/>
    <property type="molecule type" value="Genomic_DNA"/>
</dbReference>
<keyword evidence="4" id="KW-1185">Reference proteome</keyword>
<keyword evidence="1" id="KW-0863">Zinc-finger</keyword>